<feature type="transmembrane region" description="Helical" evidence="2">
    <location>
        <begin position="181"/>
        <end position="207"/>
    </location>
</feature>
<feature type="region of interest" description="Disordered" evidence="1">
    <location>
        <begin position="230"/>
        <end position="254"/>
    </location>
</feature>
<keyword evidence="2" id="KW-0812">Transmembrane</keyword>
<keyword evidence="2" id="KW-0472">Membrane</keyword>
<feature type="transmembrane region" description="Helical" evidence="2">
    <location>
        <begin position="137"/>
        <end position="161"/>
    </location>
</feature>
<dbReference type="EMBL" id="JACAZI010000020">
    <property type="protein sequence ID" value="KAF7339096.1"/>
    <property type="molecule type" value="Genomic_DNA"/>
</dbReference>
<evidence type="ECO:0000256" key="2">
    <source>
        <dbReference type="SAM" id="Phobius"/>
    </source>
</evidence>
<name>A0A8H6XEH3_9AGAR</name>
<dbReference type="AlphaFoldDB" id="A0A8H6XEH3"/>
<feature type="transmembrane region" description="Helical" evidence="2">
    <location>
        <begin position="279"/>
        <end position="298"/>
    </location>
</feature>
<evidence type="ECO:0000256" key="1">
    <source>
        <dbReference type="SAM" id="MobiDB-lite"/>
    </source>
</evidence>
<comment type="caution">
    <text evidence="3">The sequence shown here is derived from an EMBL/GenBank/DDBJ whole genome shotgun (WGS) entry which is preliminary data.</text>
</comment>
<dbReference type="Proteomes" id="UP000620124">
    <property type="component" value="Unassembled WGS sequence"/>
</dbReference>
<feature type="compositionally biased region" description="Pro residues" evidence="1">
    <location>
        <begin position="240"/>
        <end position="249"/>
    </location>
</feature>
<reference evidence="3" key="1">
    <citation type="submission" date="2020-05" db="EMBL/GenBank/DDBJ databases">
        <title>Mycena genomes resolve the evolution of fungal bioluminescence.</title>
        <authorList>
            <person name="Tsai I.J."/>
        </authorList>
    </citation>
    <scope>NUCLEOTIDE SEQUENCE</scope>
    <source>
        <strain evidence="3">CCC161011</strain>
    </source>
</reference>
<evidence type="ECO:0000313" key="4">
    <source>
        <dbReference type="Proteomes" id="UP000620124"/>
    </source>
</evidence>
<protein>
    <submittedName>
        <fullName evidence="3">Uncharacterized protein</fullName>
    </submittedName>
</protein>
<dbReference type="OrthoDB" id="5427664at2759"/>
<feature type="transmembrane region" description="Helical" evidence="2">
    <location>
        <begin position="109"/>
        <end position="130"/>
    </location>
</feature>
<evidence type="ECO:0000313" key="3">
    <source>
        <dbReference type="EMBL" id="KAF7339096.1"/>
    </source>
</evidence>
<proteinExistence type="predicted"/>
<keyword evidence="2" id="KW-1133">Transmembrane helix</keyword>
<keyword evidence="4" id="KW-1185">Reference proteome</keyword>
<sequence length="362" mass="40209">MEATAEHSFARFCRRCRNEASLPTTTTTTVASMDGPICTPEVGPSMNTDISGIGVRVSFYLQTLFLSLGPPMRLRGALYTLLFTNTAMAVTALILGFQKIPEITFHDGLVVFYLLNLSWVTVFFSLPAVANFSNVKLLHVFSILQSYTIFAFDVSLLITAYSFGQSPDCNPFARVVLFRPFVALPAGRIACLVITCLVAAVYTGILVKDHLPPAPKKILQWIQKKVTKEVPATDEEKAPEMPPDVPPLPRHSQPRMTAGRVQYHSRKPPTVPKEYDLQIAWNIVIEIIFVLIIWSLTVMNTELLIRWNHFAPSDGQSLWQFGQVLPMFLVVLPLANLFSAFQEHGLRPLPVSAANPGPGSRK</sequence>
<gene>
    <name evidence="3" type="ORF">MVEN_01986100</name>
</gene>
<organism evidence="3 4">
    <name type="scientific">Mycena venus</name>
    <dbReference type="NCBI Taxonomy" id="2733690"/>
    <lineage>
        <taxon>Eukaryota</taxon>
        <taxon>Fungi</taxon>
        <taxon>Dikarya</taxon>
        <taxon>Basidiomycota</taxon>
        <taxon>Agaricomycotina</taxon>
        <taxon>Agaricomycetes</taxon>
        <taxon>Agaricomycetidae</taxon>
        <taxon>Agaricales</taxon>
        <taxon>Marasmiineae</taxon>
        <taxon>Mycenaceae</taxon>
        <taxon>Mycena</taxon>
    </lineage>
</organism>
<accession>A0A8H6XEH3</accession>
<feature type="transmembrane region" description="Helical" evidence="2">
    <location>
        <begin position="76"/>
        <end position="97"/>
    </location>
</feature>